<protein>
    <submittedName>
        <fullName evidence="1">DUF5996 family protein</fullName>
    </submittedName>
</protein>
<dbReference type="KEGG" id="ahal:FTX54_011570"/>
<proteinExistence type="predicted"/>
<sequence length="306" mass="35347">MMDLIRHSEWKDTKLTIHLISQILGKIRLEAAYQEPQWAHVMLALTPHGFTTGLLDFKDHWFEVSVDLTHSTLEVTVDSRVKTKKLADGVAVKDYFEFIFQTLEEGGVMISIFPVPQEMSLRTPLNEDTEHRTYDASLARRGFHLFQWAFAEQMKFIGPLRSRKVKPGLFWGTFDVSCLIVSNRPEPFPEDKVIEKAAFDEQFIEYGFWLGDDNVDIPTLFVLPYPFQNKDLNSPDISPPEAYYDKDLSEYFLSLETLVQKENRSSLVQQFFHSTFGVLCGELGWNNIEEVKKPLLMKKQVAKDNG</sequence>
<evidence type="ECO:0000313" key="1">
    <source>
        <dbReference type="EMBL" id="WWD79057.1"/>
    </source>
</evidence>
<dbReference type="InterPro" id="IPR046038">
    <property type="entry name" value="DUF5996"/>
</dbReference>
<dbReference type="Proteomes" id="UP000321816">
    <property type="component" value="Chromosome"/>
</dbReference>
<dbReference type="AlphaFoldDB" id="A0AAJ8LSY5"/>
<dbReference type="RefSeq" id="WP_187254682.1">
    <property type="nucleotide sequence ID" value="NZ_CP144914.1"/>
</dbReference>
<dbReference type="EMBL" id="CP144914">
    <property type="protein sequence ID" value="WWD79057.1"/>
    <property type="molecule type" value="Genomic_DNA"/>
</dbReference>
<keyword evidence="2" id="KW-1185">Reference proteome</keyword>
<evidence type="ECO:0000313" key="2">
    <source>
        <dbReference type="Proteomes" id="UP000321816"/>
    </source>
</evidence>
<reference evidence="1 2" key="1">
    <citation type="submission" date="2024-01" db="EMBL/GenBank/DDBJ databases">
        <title>Complete Genome Sequence of Alkalicoccus halolimnae BZ-SZ-XJ29T, a Moderately Halophilic Bacterium Isolated from a Salt Lake.</title>
        <authorList>
            <person name="Zhao B."/>
        </authorList>
    </citation>
    <scope>NUCLEOTIDE SEQUENCE [LARGE SCALE GENOMIC DNA]</scope>
    <source>
        <strain evidence="1 2">BZ-SZ-XJ29</strain>
    </source>
</reference>
<accession>A0AAJ8LSY5</accession>
<organism evidence="1 2">
    <name type="scientific">Alkalicoccus halolimnae</name>
    <dbReference type="NCBI Taxonomy" id="1667239"/>
    <lineage>
        <taxon>Bacteria</taxon>
        <taxon>Bacillati</taxon>
        <taxon>Bacillota</taxon>
        <taxon>Bacilli</taxon>
        <taxon>Bacillales</taxon>
        <taxon>Bacillaceae</taxon>
        <taxon>Alkalicoccus</taxon>
    </lineage>
</organism>
<dbReference type="Pfam" id="PF19459">
    <property type="entry name" value="DUF5996"/>
    <property type="match status" value="1"/>
</dbReference>
<gene>
    <name evidence="1" type="ORF">FTX54_011570</name>
</gene>
<name>A0AAJ8LSY5_9BACI</name>